<dbReference type="InterPro" id="IPR050445">
    <property type="entry name" value="Bact_polysacc_biosynth/exp"/>
</dbReference>
<keyword evidence="3" id="KW-1133">Transmembrane helix</keyword>
<sequence length="551" mass="57199">MTAQSPATPEISLVEAVWRFRLMSLVIVLACVLASVATTQIMFNGATATARFAVTDPTNNNNALRVGVVSGQGYATYTAQRAAFAGSTPVMARAAEIVKEKKGPRLTGEQLRGRVDTSSKPDGGVVVVTAKGASMPEAAVIANAVLQAYQEVTISTNVKKLDEQIQDLKELEQKVTQDMELAQPGTRAYRLLAAQLAKYQSEESGLLSARSKSNDGVQFLDTADPTASTPSKLPRNIGIGFALGALLACIVSFLRASAPQRGGRVRSLPAGGGSSGRALGSTGPLPELPPGPSYRRQGDYTDGRDWDAVDADGRDRDGYGGEPPAGRDRGGRGRGRTAAPPRRAGSEQNGRPRASDEIPLPPPSNAPNPPNVPGSGGTPSAPSASATHMLPASAPPLPPRDRDSGGSSRRNGLGPSTRSGSGGRSGGSGSASRSSGRWAAHVEGNGLTSSAKPVKPSRKGSRSKDRAGEPPIEGDKRVPTDAKSDPPPEEADPTRTVEDLRALTDDVKSPPPGKRASGKSRSGESKPRPGADGGTAEGKDDTSLMRYDLER</sequence>
<evidence type="ECO:0000313" key="4">
    <source>
        <dbReference type="EMBL" id="RFS84684.1"/>
    </source>
</evidence>
<keyword evidence="3" id="KW-0812">Transmembrane</keyword>
<evidence type="ECO:0000256" key="2">
    <source>
        <dbReference type="SAM" id="MobiDB-lite"/>
    </source>
</evidence>
<feature type="coiled-coil region" evidence="1">
    <location>
        <begin position="154"/>
        <end position="181"/>
    </location>
</feature>
<dbReference type="OrthoDB" id="3516620at2"/>
<feature type="compositionally biased region" description="Gly residues" evidence="2">
    <location>
        <begin position="420"/>
        <end position="429"/>
    </location>
</feature>
<keyword evidence="1" id="KW-0175">Coiled coil</keyword>
<feature type="transmembrane region" description="Helical" evidence="3">
    <location>
        <begin position="20"/>
        <end position="43"/>
    </location>
</feature>
<gene>
    <name evidence="4" type="ORF">D0T12_14180</name>
</gene>
<name>A0A372GH26_9ACTN</name>
<proteinExistence type="predicted"/>
<dbReference type="RefSeq" id="WP_117400026.1">
    <property type="nucleotide sequence ID" value="NZ_QVNQ01000004.1"/>
</dbReference>
<evidence type="ECO:0000256" key="3">
    <source>
        <dbReference type="SAM" id="Phobius"/>
    </source>
</evidence>
<feature type="compositionally biased region" description="Basic and acidic residues" evidence="2">
    <location>
        <begin position="296"/>
        <end position="331"/>
    </location>
</feature>
<dbReference type="PANTHER" id="PTHR32309:SF31">
    <property type="entry name" value="CAPSULAR EXOPOLYSACCHARIDE FAMILY"/>
    <property type="match status" value="1"/>
</dbReference>
<evidence type="ECO:0000313" key="5">
    <source>
        <dbReference type="Proteomes" id="UP000262882"/>
    </source>
</evidence>
<comment type="caution">
    <text evidence="4">The sequence shown here is derived from an EMBL/GenBank/DDBJ whole genome shotgun (WGS) entry which is preliminary data.</text>
</comment>
<dbReference type="AlphaFoldDB" id="A0A372GH26"/>
<evidence type="ECO:0008006" key="6">
    <source>
        <dbReference type="Google" id="ProtNLM"/>
    </source>
</evidence>
<reference evidence="4 5" key="1">
    <citation type="submission" date="2018-08" db="EMBL/GenBank/DDBJ databases">
        <title>Actinomadura spongicola sp. nov., isolated from marine sponge Leucetta chagosensis.</title>
        <authorList>
            <person name="Li L."/>
            <person name="Lin H.W."/>
        </authorList>
    </citation>
    <scope>NUCLEOTIDE SEQUENCE [LARGE SCALE GENOMIC DNA]</scope>
    <source>
        <strain evidence="4 5">LHW52907</strain>
    </source>
</reference>
<feature type="compositionally biased region" description="Basic and acidic residues" evidence="2">
    <location>
        <begin position="462"/>
        <end position="508"/>
    </location>
</feature>
<organism evidence="4 5">
    <name type="scientific">Actinomadura spongiicola</name>
    <dbReference type="NCBI Taxonomy" id="2303421"/>
    <lineage>
        <taxon>Bacteria</taxon>
        <taxon>Bacillati</taxon>
        <taxon>Actinomycetota</taxon>
        <taxon>Actinomycetes</taxon>
        <taxon>Streptosporangiales</taxon>
        <taxon>Thermomonosporaceae</taxon>
        <taxon>Actinomadura</taxon>
    </lineage>
</organism>
<feature type="region of interest" description="Disordered" evidence="2">
    <location>
        <begin position="260"/>
        <end position="551"/>
    </location>
</feature>
<keyword evidence="5" id="KW-1185">Reference proteome</keyword>
<feature type="compositionally biased region" description="Pro residues" evidence="2">
    <location>
        <begin position="359"/>
        <end position="372"/>
    </location>
</feature>
<dbReference type="EMBL" id="QVNQ01000004">
    <property type="protein sequence ID" value="RFS84684.1"/>
    <property type="molecule type" value="Genomic_DNA"/>
</dbReference>
<dbReference type="Proteomes" id="UP000262882">
    <property type="component" value="Unassembled WGS sequence"/>
</dbReference>
<feature type="compositionally biased region" description="Basic and acidic residues" evidence="2">
    <location>
        <begin position="537"/>
        <end position="551"/>
    </location>
</feature>
<feature type="compositionally biased region" description="Low complexity" evidence="2">
    <location>
        <begin position="405"/>
        <end position="419"/>
    </location>
</feature>
<keyword evidence="3" id="KW-0472">Membrane</keyword>
<accession>A0A372GH26</accession>
<protein>
    <recommendedName>
        <fullName evidence="6">Polysaccharide chain length determinant N-terminal domain-containing protein</fullName>
    </recommendedName>
</protein>
<feature type="compositionally biased region" description="Low complexity" evidence="2">
    <location>
        <begin position="378"/>
        <end position="387"/>
    </location>
</feature>
<dbReference type="PANTHER" id="PTHR32309">
    <property type="entry name" value="TYROSINE-PROTEIN KINASE"/>
    <property type="match status" value="1"/>
</dbReference>
<evidence type="ECO:0000256" key="1">
    <source>
        <dbReference type="SAM" id="Coils"/>
    </source>
</evidence>